<reference evidence="3 4" key="1">
    <citation type="submission" date="2024-02" db="EMBL/GenBank/DDBJ databases">
        <authorList>
            <person name="Chen Y."/>
            <person name="Shah S."/>
            <person name="Dougan E. K."/>
            <person name="Thang M."/>
            <person name="Chan C."/>
        </authorList>
    </citation>
    <scope>NUCLEOTIDE SEQUENCE [LARGE SCALE GENOMIC DNA]</scope>
</reference>
<evidence type="ECO:0000313" key="4">
    <source>
        <dbReference type="Proteomes" id="UP001642484"/>
    </source>
</evidence>
<evidence type="ECO:0000313" key="2">
    <source>
        <dbReference type="EMBL" id="CAK8988357.1"/>
    </source>
</evidence>
<dbReference type="EMBL" id="CAXAMN010000417">
    <property type="protein sequence ID" value="CAK8988357.1"/>
    <property type="molecule type" value="Genomic_DNA"/>
</dbReference>
<name>A0ABP0HG94_9DINO</name>
<feature type="non-terminal residue" evidence="3">
    <location>
        <position position="1"/>
    </location>
</feature>
<feature type="compositionally biased region" description="Basic and acidic residues" evidence="1">
    <location>
        <begin position="309"/>
        <end position="321"/>
    </location>
</feature>
<proteinExistence type="predicted"/>
<dbReference type="Proteomes" id="UP001642484">
    <property type="component" value="Unassembled WGS sequence"/>
</dbReference>
<accession>A0ABP0HG94</accession>
<dbReference type="EMBL" id="CAXAMN010000418">
    <property type="protein sequence ID" value="CAK8988359.1"/>
    <property type="molecule type" value="Genomic_DNA"/>
</dbReference>
<organism evidence="3 4">
    <name type="scientific">Durusdinium trenchii</name>
    <dbReference type="NCBI Taxonomy" id="1381693"/>
    <lineage>
        <taxon>Eukaryota</taxon>
        <taxon>Sar</taxon>
        <taxon>Alveolata</taxon>
        <taxon>Dinophyceae</taxon>
        <taxon>Suessiales</taxon>
        <taxon>Symbiodiniaceae</taxon>
        <taxon>Durusdinium</taxon>
    </lineage>
</organism>
<protein>
    <submittedName>
        <fullName evidence="3">Uncharacterized protein</fullName>
    </submittedName>
</protein>
<sequence>MTQWSVEDIIQEVKHLEVILEMRKESKVKDAMVKCLVAKLQTIDSVPPSTYVKVMECFSSCSLPEEIKEQLADALEEKSADTMEGHLRLQTCPQSMINVFNYLSKTEWEKIQELTFAEACSVLVARLRKAGLKSMKEKTKKHATSFLVYLQEKQAHHLPTAGEFYKLAETVRDTFKASLQAPAVGSYNKYPLTPQELGEDWSMEMTFLQGSHQKLQVDQGLCKGLLTIVEGLGGMLLKAKEMDACNIQMLQGQKLSNAASSDSLCQTDSQEISPSTKALPAPVAKPALALTNGDEPGTTPTTPEVVGENGKKVNDRQQQKDLEDYEQEAFALLEA</sequence>
<gene>
    <name evidence="2" type="ORF">CCMP2556_LOCUS1241</name>
    <name evidence="3" type="ORF">CCMP2556_LOCUS1242</name>
</gene>
<feature type="non-terminal residue" evidence="3">
    <location>
        <position position="335"/>
    </location>
</feature>
<evidence type="ECO:0000313" key="3">
    <source>
        <dbReference type="EMBL" id="CAK8988359.1"/>
    </source>
</evidence>
<feature type="compositionally biased region" description="Low complexity" evidence="1">
    <location>
        <begin position="288"/>
        <end position="308"/>
    </location>
</feature>
<evidence type="ECO:0000256" key="1">
    <source>
        <dbReference type="SAM" id="MobiDB-lite"/>
    </source>
</evidence>
<keyword evidence="4" id="KW-1185">Reference proteome</keyword>
<feature type="region of interest" description="Disordered" evidence="1">
    <location>
        <begin position="288"/>
        <end position="321"/>
    </location>
</feature>
<comment type="caution">
    <text evidence="3">The sequence shown here is derived from an EMBL/GenBank/DDBJ whole genome shotgun (WGS) entry which is preliminary data.</text>
</comment>